<dbReference type="Proteomes" id="UP000515743">
    <property type="component" value="Chromosome"/>
</dbReference>
<keyword evidence="3" id="KW-1185">Reference proteome</keyword>
<keyword evidence="1" id="KW-1133">Transmembrane helix</keyword>
<name>A0A7G7CN86_9CORY</name>
<accession>A0A7G7CN86</accession>
<dbReference type="AlphaFoldDB" id="A0A7G7CN86"/>
<sequence length="156" mass="17958">MGKLSMREGEIKRVDVTAPYRSFLFPVLELVLITGVCWMGIGWIDANTFDPTQRGAVLLAWALLALWRFVLPLMRARRRRFIVTNHRILARGGNFGAHTDSIPLRDVAGVRRRRGGITLAIRGYDRPLYFPDLPKPKKIERIIDDSLQQLHSPIWR</sequence>
<protein>
    <recommendedName>
        <fullName evidence="4">PH domain-containing protein</fullName>
    </recommendedName>
</protein>
<evidence type="ECO:0008006" key="4">
    <source>
        <dbReference type="Google" id="ProtNLM"/>
    </source>
</evidence>
<keyword evidence="1" id="KW-0812">Transmembrane</keyword>
<organism evidence="2 3">
    <name type="scientific">Corynebacterium incognita</name>
    <dbReference type="NCBI Taxonomy" id="2754725"/>
    <lineage>
        <taxon>Bacteria</taxon>
        <taxon>Bacillati</taxon>
        <taxon>Actinomycetota</taxon>
        <taxon>Actinomycetes</taxon>
        <taxon>Mycobacteriales</taxon>
        <taxon>Corynebacteriaceae</taxon>
        <taxon>Corynebacterium</taxon>
    </lineage>
</organism>
<dbReference type="RefSeq" id="WP_185175438.1">
    <property type="nucleotide sequence ID" value="NZ_CP059404.1"/>
</dbReference>
<evidence type="ECO:0000256" key="1">
    <source>
        <dbReference type="SAM" id="Phobius"/>
    </source>
</evidence>
<gene>
    <name evidence="2" type="ORF">H0194_08175</name>
</gene>
<reference evidence="2 3" key="1">
    <citation type="submission" date="2020-07" db="EMBL/GenBank/DDBJ databases">
        <title>Complete genome and description of Corynebacterium incognita strain Marseille-Q3630 sp. nov.</title>
        <authorList>
            <person name="Boxberger M."/>
        </authorList>
    </citation>
    <scope>NUCLEOTIDE SEQUENCE [LARGE SCALE GENOMIC DNA]</scope>
    <source>
        <strain evidence="2 3">Marseille-Q3630</strain>
    </source>
</reference>
<evidence type="ECO:0000313" key="3">
    <source>
        <dbReference type="Proteomes" id="UP000515743"/>
    </source>
</evidence>
<feature type="transmembrane region" description="Helical" evidence="1">
    <location>
        <begin position="56"/>
        <end position="74"/>
    </location>
</feature>
<dbReference type="KEGG" id="cik:H0194_08175"/>
<proteinExistence type="predicted"/>
<dbReference type="EMBL" id="CP059404">
    <property type="protein sequence ID" value="QNE89052.1"/>
    <property type="molecule type" value="Genomic_DNA"/>
</dbReference>
<evidence type="ECO:0000313" key="2">
    <source>
        <dbReference type="EMBL" id="QNE89052.1"/>
    </source>
</evidence>
<keyword evidence="1" id="KW-0472">Membrane</keyword>
<feature type="transmembrane region" description="Helical" evidence="1">
    <location>
        <begin position="20"/>
        <end position="44"/>
    </location>
</feature>